<keyword evidence="8" id="KW-1185">Reference proteome</keyword>
<evidence type="ECO:0000259" key="6">
    <source>
        <dbReference type="Pfam" id="PF13508"/>
    </source>
</evidence>
<dbReference type="EMBL" id="JAERRB010000008">
    <property type="protein sequence ID" value="MBL0743754.1"/>
    <property type="molecule type" value="Genomic_DNA"/>
</dbReference>
<dbReference type="InterPro" id="IPR000182">
    <property type="entry name" value="GNAT_dom"/>
</dbReference>
<evidence type="ECO:0000256" key="4">
    <source>
        <dbReference type="ARBA" id="ARBA00023315"/>
    </source>
</evidence>
<comment type="catalytic activity">
    <reaction evidence="5">
        <text>glycyl-tRNA(Gly) + acetyl-CoA = N-acetylglycyl-tRNA(Gly) + CoA + H(+)</text>
        <dbReference type="Rhea" id="RHEA:81867"/>
        <dbReference type="Rhea" id="RHEA-COMP:9683"/>
        <dbReference type="Rhea" id="RHEA-COMP:19766"/>
        <dbReference type="ChEBI" id="CHEBI:15378"/>
        <dbReference type="ChEBI" id="CHEBI:57287"/>
        <dbReference type="ChEBI" id="CHEBI:57288"/>
        <dbReference type="ChEBI" id="CHEBI:78522"/>
        <dbReference type="ChEBI" id="CHEBI:232036"/>
    </reaction>
</comment>
<keyword evidence="3" id="KW-0808">Transferase</keyword>
<accession>A0ABS1KWF9</accession>
<organism evidence="7 8">
    <name type="scientific">Chryseolinea lacunae</name>
    <dbReference type="NCBI Taxonomy" id="2801331"/>
    <lineage>
        <taxon>Bacteria</taxon>
        <taxon>Pseudomonadati</taxon>
        <taxon>Bacteroidota</taxon>
        <taxon>Cytophagia</taxon>
        <taxon>Cytophagales</taxon>
        <taxon>Fulvivirgaceae</taxon>
        <taxon>Chryseolinea</taxon>
    </lineage>
</organism>
<name>A0ABS1KWF9_9BACT</name>
<sequence>MAATYILENTTETIAFFSLLNDKITAQDVDSGNQWKKLFKLTTGKNFSSHPAVKIGRLGISNSFKGQGIGSMVLDYINGLFLTNHQTGCRHITVDAYGASLPFYLKNGFQFLTRKDEDKATRLMFLDLMTLTKRG</sequence>
<reference evidence="7 8" key="1">
    <citation type="submission" date="2021-01" db="EMBL/GenBank/DDBJ databases">
        <title>Chryseolinea sp. Jin1 Genome sequencing and assembly.</title>
        <authorList>
            <person name="Kim I."/>
        </authorList>
    </citation>
    <scope>NUCLEOTIDE SEQUENCE [LARGE SCALE GENOMIC DNA]</scope>
    <source>
        <strain evidence="7 8">Jin1</strain>
    </source>
</reference>
<gene>
    <name evidence="7" type="ORF">JI741_21165</name>
</gene>
<evidence type="ECO:0000256" key="2">
    <source>
        <dbReference type="ARBA" id="ARBA00022649"/>
    </source>
</evidence>
<dbReference type="InterPro" id="IPR016181">
    <property type="entry name" value="Acyl_CoA_acyltransferase"/>
</dbReference>
<keyword evidence="1" id="KW-0678">Repressor</keyword>
<evidence type="ECO:0000313" key="7">
    <source>
        <dbReference type="EMBL" id="MBL0743754.1"/>
    </source>
</evidence>
<evidence type="ECO:0000256" key="5">
    <source>
        <dbReference type="ARBA" id="ARBA00049880"/>
    </source>
</evidence>
<protein>
    <submittedName>
        <fullName evidence="7">GNAT family N-acetyltransferase</fullName>
    </submittedName>
</protein>
<dbReference type="Proteomes" id="UP000613030">
    <property type="component" value="Unassembled WGS sequence"/>
</dbReference>
<dbReference type="PANTHER" id="PTHR36449:SF1">
    <property type="entry name" value="ACETYLTRANSFERASE"/>
    <property type="match status" value="1"/>
</dbReference>
<evidence type="ECO:0000256" key="1">
    <source>
        <dbReference type="ARBA" id="ARBA00022491"/>
    </source>
</evidence>
<proteinExistence type="predicted"/>
<dbReference type="RefSeq" id="WP_202013194.1">
    <property type="nucleotide sequence ID" value="NZ_JAERRB010000008.1"/>
</dbReference>
<dbReference type="Pfam" id="PF13508">
    <property type="entry name" value="Acetyltransf_7"/>
    <property type="match status" value="1"/>
</dbReference>
<dbReference type="PANTHER" id="PTHR36449">
    <property type="entry name" value="ACETYLTRANSFERASE-RELATED"/>
    <property type="match status" value="1"/>
</dbReference>
<comment type="caution">
    <text evidence="7">The sequence shown here is derived from an EMBL/GenBank/DDBJ whole genome shotgun (WGS) entry which is preliminary data.</text>
</comment>
<dbReference type="Gene3D" id="3.40.630.30">
    <property type="match status" value="1"/>
</dbReference>
<evidence type="ECO:0000256" key="3">
    <source>
        <dbReference type="ARBA" id="ARBA00022679"/>
    </source>
</evidence>
<keyword evidence="2" id="KW-1277">Toxin-antitoxin system</keyword>
<keyword evidence="4" id="KW-0012">Acyltransferase</keyword>
<feature type="domain" description="N-acetyltransferase" evidence="6">
    <location>
        <begin position="53"/>
        <end position="110"/>
    </location>
</feature>
<evidence type="ECO:0000313" key="8">
    <source>
        <dbReference type="Proteomes" id="UP000613030"/>
    </source>
</evidence>
<dbReference type="SUPFAM" id="SSF55729">
    <property type="entry name" value="Acyl-CoA N-acyltransferases (Nat)"/>
    <property type="match status" value="1"/>
</dbReference>